<proteinExistence type="inferred from homology"/>
<dbReference type="EC" id="2.8.4.4" evidence="8"/>
<feature type="binding site" evidence="8">
    <location>
        <position position="80"/>
    </location>
    <ligand>
        <name>[4Fe-4S] cluster</name>
        <dbReference type="ChEBI" id="CHEBI:49883"/>
        <label>1</label>
    </ligand>
</feature>
<dbReference type="InterPro" id="IPR012340">
    <property type="entry name" value="NA-bd_OB-fold"/>
</dbReference>
<feature type="binding site" evidence="8">
    <location>
        <position position="134"/>
    </location>
    <ligand>
        <name>[4Fe-4S] cluster</name>
        <dbReference type="ChEBI" id="CHEBI:49883"/>
        <label>2</label>
        <note>4Fe-4S-S-AdoMet</note>
    </ligand>
</feature>
<dbReference type="Pfam" id="PF18693">
    <property type="entry name" value="TRAM_2"/>
    <property type="match status" value="1"/>
</dbReference>
<dbReference type="PROSITE" id="PS51918">
    <property type="entry name" value="RADICAL_SAM"/>
    <property type="match status" value="1"/>
</dbReference>
<dbReference type="PROSITE" id="PS50926">
    <property type="entry name" value="TRAM"/>
    <property type="match status" value="1"/>
</dbReference>
<dbReference type="PATRIC" id="fig|1703775.3.peg.3489"/>
<dbReference type="GO" id="GO:0035599">
    <property type="term" value="F:aspartic acid methylthiotransferase activity"/>
    <property type="evidence" value="ECO:0007669"/>
    <property type="project" value="TreeGrafter"/>
</dbReference>
<dbReference type="PANTHER" id="PTHR43837">
    <property type="entry name" value="RIBOSOMAL PROTEIN S12 METHYLTHIOTRANSFERASE RIMO"/>
    <property type="match status" value="1"/>
</dbReference>
<dbReference type="SFLD" id="SFLDG01061">
    <property type="entry name" value="methylthiotransferase"/>
    <property type="match status" value="1"/>
</dbReference>
<dbReference type="SMART" id="SM00729">
    <property type="entry name" value="Elp3"/>
    <property type="match status" value="1"/>
</dbReference>
<dbReference type="GO" id="GO:0103039">
    <property type="term" value="F:protein methylthiotransferase activity"/>
    <property type="evidence" value="ECO:0007669"/>
    <property type="project" value="UniProtKB-EC"/>
</dbReference>
<dbReference type="Proteomes" id="UP000051861">
    <property type="component" value="Unassembled WGS sequence"/>
</dbReference>
<evidence type="ECO:0000313" key="13">
    <source>
        <dbReference type="Proteomes" id="UP000051861"/>
    </source>
</evidence>
<comment type="caution">
    <text evidence="12">The sequence shown here is derived from an EMBL/GenBank/DDBJ whole genome shotgun (WGS) entry which is preliminary data.</text>
</comment>
<dbReference type="Gene3D" id="2.40.50.140">
    <property type="entry name" value="Nucleic acid-binding proteins"/>
    <property type="match status" value="1"/>
</dbReference>
<dbReference type="SFLD" id="SFLDF00274">
    <property type="entry name" value="ribosomal_protein_S12_methylth"/>
    <property type="match status" value="1"/>
</dbReference>
<dbReference type="SUPFAM" id="SSF102114">
    <property type="entry name" value="Radical SAM enzymes"/>
    <property type="match status" value="1"/>
</dbReference>
<dbReference type="CDD" id="cd01335">
    <property type="entry name" value="Radical_SAM"/>
    <property type="match status" value="1"/>
</dbReference>
<evidence type="ECO:0000256" key="1">
    <source>
        <dbReference type="ARBA" id="ARBA00022485"/>
    </source>
</evidence>
<evidence type="ECO:0000259" key="9">
    <source>
        <dbReference type="PROSITE" id="PS50926"/>
    </source>
</evidence>
<keyword evidence="1 8" id="KW-0004">4Fe-4S</keyword>
<evidence type="ECO:0000256" key="4">
    <source>
        <dbReference type="ARBA" id="ARBA00022691"/>
    </source>
</evidence>
<dbReference type="FunFam" id="3.80.30.20:FF:000001">
    <property type="entry name" value="tRNA-2-methylthio-N(6)-dimethylallyladenosine synthase 2"/>
    <property type="match status" value="1"/>
</dbReference>
<dbReference type="InterPro" id="IPR005839">
    <property type="entry name" value="Methylthiotransferase"/>
</dbReference>
<dbReference type="PROSITE" id="PS01278">
    <property type="entry name" value="MTTASE_RADICAL"/>
    <property type="match status" value="1"/>
</dbReference>
<dbReference type="GO" id="GO:0046872">
    <property type="term" value="F:metal ion binding"/>
    <property type="evidence" value="ECO:0007669"/>
    <property type="project" value="UniProtKB-KW"/>
</dbReference>
<evidence type="ECO:0000256" key="2">
    <source>
        <dbReference type="ARBA" id="ARBA00022490"/>
    </source>
</evidence>
<dbReference type="GO" id="GO:0005829">
    <property type="term" value="C:cytosol"/>
    <property type="evidence" value="ECO:0007669"/>
    <property type="project" value="TreeGrafter"/>
</dbReference>
<dbReference type="InterPro" id="IPR058240">
    <property type="entry name" value="rSAM_sf"/>
</dbReference>
<keyword evidence="6 8" id="KW-0408">Iron</keyword>
<dbReference type="InterPro" id="IPR007197">
    <property type="entry name" value="rSAM"/>
</dbReference>
<keyword evidence="5 8" id="KW-0479">Metal-binding</keyword>
<dbReference type="Pfam" id="PF04055">
    <property type="entry name" value="Radical_SAM"/>
    <property type="match status" value="1"/>
</dbReference>
<organism evidence="12 13">
    <name type="scientific">candidate division WOR-1 bacterium DG_54_3</name>
    <dbReference type="NCBI Taxonomy" id="1703775"/>
    <lineage>
        <taxon>Bacteria</taxon>
        <taxon>Bacillati</taxon>
        <taxon>Saganbacteria</taxon>
    </lineage>
</organism>
<feature type="domain" description="MTTase N-terminal" evidence="10">
    <location>
        <begin position="1"/>
        <end position="115"/>
    </location>
</feature>
<evidence type="ECO:0000313" key="12">
    <source>
        <dbReference type="EMBL" id="KPJ66124.1"/>
    </source>
</evidence>
<dbReference type="AlphaFoldDB" id="A0A0S7XW54"/>
<dbReference type="GO" id="GO:0051539">
    <property type="term" value="F:4 iron, 4 sulfur cluster binding"/>
    <property type="evidence" value="ECO:0007669"/>
    <property type="project" value="UniProtKB-UniRule"/>
</dbReference>
<dbReference type="EMBL" id="LIZX01000090">
    <property type="protein sequence ID" value="KPJ66124.1"/>
    <property type="molecule type" value="Genomic_DNA"/>
</dbReference>
<name>A0A0S7XW54_UNCSA</name>
<evidence type="ECO:0000256" key="5">
    <source>
        <dbReference type="ARBA" id="ARBA00022723"/>
    </source>
</evidence>
<dbReference type="Pfam" id="PF00919">
    <property type="entry name" value="UPF0004"/>
    <property type="match status" value="1"/>
</dbReference>
<feature type="domain" description="Radical SAM core" evidence="11">
    <location>
        <begin position="116"/>
        <end position="337"/>
    </location>
</feature>
<protein>
    <recommendedName>
        <fullName evidence="8">Ribosomal protein uS12 methylthiotransferase RimO</fullName>
        <shortName evidence="8">uS12 MTTase</shortName>
        <shortName evidence="8">uS12 methylthiotransferase</shortName>
        <ecNumber evidence="8">2.8.4.4</ecNumber>
    </recommendedName>
    <alternativeName>
        <fullName evidence="8">Ribosomal protein uS12 (aspartate-C(3))-methylthiotransferase</fullName>
    </alternativeName>
    <alternativeName>
        <fullName evidence="8">Ribosome maturation factor RimO</fullName>
    </alternativeName>
</protein>
<comment type="similarity">
    <text evidence="8">Belongs to the methylthiotransferase family. RimO subfamily.</text>
</comment>
<dbReference type="PROSITE" id="PS51449">
    <property type="entry name" value="MTTASE_N"/>
    <property type="match status" value="1"/>
</dbReference>
<dbReference type="InterPro" id="IPR023404">
    <property type="entry name" value="rSAM_horseshoe"/>
</dbReference>
<dbReference type="SFLD" id="SFLDG01082">
    <property type="entry name" value="B12-binding_domain_containing"/>
    <property type="match status" value="1"/>
</dbReference>
<dbReference type="InterPro" id="IPR038135">
    <property type="entry name" value="Methylthiotransferase_N_sf"/>
</dbReference>
<evidence type="ECO:0000256" key="6">
    <source>
        <dbReference type="ARBA" id="ARBA00023004"/>
    </source>
</evidence>
<feature type="binding site" evidence="8">
    <location>
        <position position="10"/>
    </location>
    <ligand>
        <name>[4Fe-4S] cluster</name>
        <dbReference type="ChEBI" id="CHEBI:49883"/>
        <label>1</label>
    </ligand>
</feature>
<dbReference type="GO" id="GO:0035600">
    <property type="term" value="P:tRNA methylthiolation"/>
    <property type="evidence" value="ECO:0007669"/>
    <property type="project" value="UniProtKB-ARBA"/>
</dbReference>
<dbReference type="InterPro" id="IPR006638">
    <property type="entry name" value="Elp3/MiaA/NifB-like_rSAM"/>
</dbReference>
<dbReference type="InterPro" id="IPR005840">
    <property type="entry name" value="Ribosomal_uS12_MeSTrfase_RimO"/>
</dbReference>
<dbReference type="NCBIfam" id="TIGR00089">
    <property type="entry name" value="MiaB/RimO family radical SAM methylthiotransferase"/>
    <property type="match status" value="1"/>
</dbReference>
<feature type="binding site" evidence="8">
    <location>
        <position position="130"/>
    </location>
    <ligand>
        <name>[4Fe-4S] cluster</name>
        <dbReference type="ChEBI" id="CHEBI:49883"/>
        <label>2</label>
        <note>4Fe-4S-S-AdoMet</note>
    </ligand>
</feature>
<comment type="cofactor">
    <cofactor evidence="8">
        <name>[4Fe-4S] cluster</name>
        <dbReference type="ChEBI" id="CHEBI:49883"/>
    </cofactor>
    <text evidence="8">Binds 2 [4Fe-4S] clusters. One cluster is coordinated with 3 cysteines and an exchangeable S-adenosyl-L-methionine.</text>
</comment>
<feature type="binding site" evidence="8">
    <location>
        <position position="46"/>
    </location>
    <ligand>
        <name>[4Fe-4S] cluster</name>
        <dbReference type="ChEBI" id="CHEBI:49883"/>
        <label>1</label>
    </ligand>
</feature>
<keyword evidence="2 8" id="KW-0963">Cytoplasm</keyword>
<feature type="domain" description="TRAM" evidence="9">
    <location>
        <begin position="340"/>
        <end position="406"/>
    </location>
</feature>
<reference evidence="12 13" key="1">
    <citation type="journal article" date="2015" name="Microbiome">
        <title>Genomic resolution of linkages in carbon, nitrogen, and sulfur cycling among widespread estuary sediment bacteria.</title>
        <authorList>
            <person name="Baker B.J."/>
            <person name="Lazar C.S."/>
            <person name="Teske A.P."/>
            <person name="Dick G.J."/>
        </authorList>
    </citation>
    <scope>NUCLEOTIDE SEQUENCE [LARGE SCALE GENOMIC DNA]</scope>
    <source>
        <strain evidence="12">DG_54_3</strain>
    </source>
</reference>
<accession>A0A0S7XW54</accession>
<dbReference type="InterPro" id="IPR002792">
    <property type="entry name" value="TRAM_dom"/>
</dbReference>
<dbReference type="PANTHER" id="PTHR43837:SF1">
    <property type="entry name" value="RIBOSOMAL PROTEIN US12 METHYLTHIOTRANSFERASE RIMO"/>
    <property type="match status" value="1"/>
</dbReference>
<evidence type="ECO:0000259" key="11">
    <source>
        <dbReference type="PROSITE" id="PS51918"/>
    </source>
</evidence>
<keyword evidence="7 8" id="KW-0411">Iron-sulfur</keyword>
<dbReference type="InterPro" id="IPR013848">
    <property type="entry name" value="Methylthiotransferase_N"/>
</dbReference>
<evidence type="ECO:0000259" key="10">
    <source>
        <dbReference type="PROSITE" id="PS51449"/>
    </source>
</evidence>
<keyword evidence="3 8" id="KW-0808">Transferase</keyword>
<feature type="binding site" evidence="8">
    <location>
        <position position="137"/>
    </location>
    <ligand>
        <name>[4Fe-4S] cluster</name>
        <dbReference type="ChEBI" id="CHEBI:49883"/>
        <label>2</label>
        <note>4Fe-4S-S-AdoMet</note>
    </ligand>
</feature>
<gene>
    <name evidence="8" type="primary">rimO</name>
    <name evidence="12" type="ORF">AMJ44_08915</name>
</gene>
<dbReference type="SFLD" id="SFLDS00029">
    <property type="entry name" value="Radical_SAM"/>
    <property type="match status" value="1"/>
</dbReference>
<sequence length="407" mass="45989">MKAYIISLGCPKNLTDTEALMGKLALDGYSFTNNPSQADLILVNTCAFIQSAKQEAADTILELAKWKKKGKCRYLIAAGCLPQRYKHKLPKLLPEVDAFIGTPQRFLNYKAPRVKATPPWFAYVKIAEGCSNRCSYCAVPLIRGPLRIRPMKDILKEVELLARTGVKEIIYVAQDTTAYPKFPNLLVKTAKIIGIQWIRVMYAHPAHVTDKLIQVMATQKKIVKYLDLPIQHTCDKILAKMKRRYTRQDLENLISKIRRRKIAVRTSVIAGFPGEGEAEFEELLDFIRKVKFEKLGVFTYSNEEGTPASKMRGQVSGPKKTERFHKLMRVQARISKEYNKKMVGKTLDIMIESRTRGGFLGRSPMDAPDIDGSVFVQSRKSLKPGEIAKVRITGAKTYDLIGCTPCR</sequence>
<evidence type="ECO:0000256" key="8">
    <source>
        <dbReference type="HAMAP-Rule" id="MF_01865"/>
    </source>
</evidence>
<comment type="function">
    <text evidence="8">Catalyzes the methylthiolation of an aspartic acid residue of ribosomal protein uS12.</text>
</comment>
<comment type="subcellular location">
    <subcellularLocation>
        <location evidence="8">Cytoplasm</location>
    </subcellularLocation>
</comment>
<evidence type="ECO:0000256" key="3">
    <source>
        <dbReference type="ARBA" id="ARBA00022679"/>
    </source>
</evidence>
<dbReference type="InterPro" id="IPR020612">
    <property type="entry name" value="Methylthiotransferase_CS"/>
</dbReference>
<dbReference type="HAMAP" id="MF_01865">
    <property type="entry name" value="MTTase_RimO"/>
    <property type="match status" value="1"/>
</dbReference>
<dbReference type="Gene3D" id="3.40.50.12160">
    <property type="entry name" value="Methylthiotransferase, N-terminal domain"/>
    <property type="match status" value="1"/>
</dbReference>
<dbReference type="Gene3D" id="3.80.30.20">
    <property type="entry name" value="tm_1862 like domain"/>
    <property type="match status" value="1"/>
</dbReference>
<comment type="catalytic activity">
    <reaction evidence="8">
        <text>L-aspartate(89)-[ribosomal protein uS12]-hydrogen + (sulfur carrier)-SH + AH2 + 2 S-adenosyl-L-methionine = 3-methylsulfanyl-L-aspartate(89)-[ribosomal protein uS12]-hydrogen + (sulfur carrier)-H + 5'-deoxyadenosine + L-methionine + A + S-adenosyl-L-homocysteine + 2 H(+)</text>
        <dbReference type="Rhea" id="RHEA:37087"/>
        <dbReference type="Rhea" id="RHEA-COMP:10460"/>
        <dbReference type="Rhea" id="RHEA-COMP:10461"/>
        <dbReference type="Rhea" id="RHEA-COMP:14737"/>
        <dbReference type="Rhea" id="RHEA-COMP:14739"/>
        <dbReference type="ChEBI" id="CHEBI:13193"/>
        <dbReference type="ChEBI" id="CHEBI:15378"/>
        <dbReference type="ChEBI" id="CHEBI:17319"/>
        <dbReference type="ChEBI" id="CHEBI:17499"/>
        <dbReference type="ChEBI" id="CHEBI:29917"/>
        <dbReference type="ChEBI" id="CHEBI:29961"/>
        <dbReference type="ChEBI" id="CHEBI:57844"/>
        <dbReference type="ChEBI" id="CHEBI:57856"/>
        <dbReference type="ChEBI" id="CHEBI:59789"/>
        <dbReference type="ChEBI" id="CHEBI:64428"/>
        <dbReference type="ChEBI" id="CHEBI:73599"/>
        <dbReference type="EC" id="2.8.4.4"/>
    </reaction>
</comment>
<evidence type="ECO:0000256" key="7">
    <source>
        <dbReference type="ARBA" id="ARBA00023014"/>
    </source>
</evidence>
<keyword evidence="4 8" id="KW-0949">S-adenosyl-L-methionine</keyword>